<organism evidence="7 8">
    <name type="scientific">Methylopila musalis</name>
    <dbReference type="NCBI Taxonomy" id="1134781"/>
    <lineage>
        <taxon>Bacteria</taxon>
        <taxon>Pseudomonadati</taxon>
        <taxon>Pseudomonadota</taxon>
        <taxon>Alphaproteobacteria</taxon>
        <taxon>Hyphomicrobiales</taxon>
        <taxon>Methylopilaceae</taxon>
        <taxon>Methylopila</taxon>
    </lineage>
</organism>
<evidence type="ECO:0000313" key="7">
    <source>
        <dbReference type="EMBL" id="MFD1332226.1"/>
    </source>
</evidence>
<dbReference type="EMBL" id="JBHTMX010000071">
    <property type="protein sequence ID" value="MFD1332226.1"/>
    <property type="molecule type" value="Genomic_DNA"/>
</dbReference>
<keyword evidence="5 6" id="KW-0472">Membrane</keyword>
<dbReference type="PANTHER" id="PTHR10057:SF0">
    <property type="entry name" value="TRANSLOCATOR PROTEIN"/>
    <property type="match status" value="1"/>
</dbReference>
<dbReference type="PIRSF" id="PIRSF005859">
    <property type="entry name" value="PBR"/>
    <property type="match status" value="1"/>
</dbReference>
<dbReference type="Gene3D" id="1.20.1260.100">
    <property type="entry name" value="TspO/MBR protein"/>
    <property type="match status" value="1"/>
</dbReference>
<evidence type="ECO:0000256" key="1">
    <source>
        <dbReference type="ARBA" id="ARBA00004141"/>
    </source>
</evidence>
<gene>
    <name evidence="7" type="ORF">ACFQ4O_09480</name>
</gene>
<evidence type="ECO:0000256" key="3">
    <source>
        <dbReference type="ARBA" id="ARBA00022692"/>
    </source>
</evidence>
<evidence type="ECO:0000256" key="5">
    <source>
        <dbReference type="ARBA" id="ARBA00023136"/>
    </source>
</evidence>
<feature type="transmembrane region" description="Helical" evidence="6">
    <location>
        <begin position="143"/>
        <end position="164"/>
    </location>
</feature>
<sequence>MTDAVAPRWLSPRSLLVLAAALALSVAASVLGSGVTTPNLPWYETLAKPPFNPPKAAFPIAWTILYVLMALALWRAAVLGRGAARGRAILAYGVQYVLNVGWSFAFFGAQSPALGLAVIGALLVAIAWTIVRFRAIDRAAALLLWPYLAWVSFAALLNASILVLNR</sequence>
<evidence type="ECO:0000256" key="4">
    <source>
        <dbReference type="ARBA" id="ARBA00022989"/>
    </source>
</evidence>
<dbReference type="RefSeq" id="WP_378775450.1">
    <property type="nucleotide sequence ID" value="NZ_JBHTMX010000071.1"/>
</dbReference>
<dbReference type="PANTHER" id="PTHR10057">
    <property type="entry name" value="PERIPHERAL-TYPE BENZODIAZEPINE RECEPTOR"/>
    <property type="match status" value="1"/>
</dbReference>
<accession>A0ABW3Z7L7</accession>
<dbReference type="InterPro" id="IPR004307">
    <property type="entry name" value="TspO_MBR"/>
</dbReference>
<evidence type="ECO:0000313" key="8">
    <source>
        <dbReference type="Proteomes" id="UP001597171"/>
    </source>
</evidence>
<reference evidence="8" key="1">
    <citation type="journal article" date="2019" name="Int. J. Syst. Evol. Microbiol.">
        <title>The Global Catalogue of Microorganisms (GCM) 10K type strain sequencing project: providing services to taxonomists for standard genome sequencing and annotation.</title>
        <authorList>
            <consortium name="The Broad Institute Genomics Platform"/>
            <consortium name="The Broad Institute Genome Sequencing Center for Infectious Disease"/>
            <person name="Wu L."/>
            <person name="Ma J."/>
        </authorList>
    </citation>
    <scope>NUCLEOTIDE SEQUENCE [LARGE SCALE GENOMIC DNA]</scope>
    <source>
        <strain evidence="8">CCUG 61696</strain>
    </source>
</reference>
<dbReference type="CDD" id="cd15904">
    <property type="entry name" value="TSPO_MBR"/>
    <property type="match status" value="1"/>
</dbReference>
<feature type="transmembrane region" description="Helical" evidence="6">
    <location>
        <begin position="113"/>
        <end position="131"/>
    </location>
</feature>
<comment type="similarity">
    <text evidence="2">Belongs to the TspO/BZRP family.</text>
</comment>
<comment type="caution">
    <text evidence="7">The sequence shown here is derived from an EMBL/GenBank/DDBJ whole genome shotgun (WGS) entry which is preliminary data.</text>
</comment>
<proteinExistence type="inferred from homology"/>
<keyword evidence="3 6" id="KW-0812">Transmembrane</keyword>
<evidence type="ECO:0000256" key="2">
    <source>
        <dbReference type="ARBA" id="ARBA00007524"/>
    </source>
</evidence>
<name>A0ABW3Z7L7_9HYPH</name>
<dbReference type="InterPro" id="IPR038330">
    <property type="entry name" value="TspO/MBR-related_sf"/>
</dbReference>
<feature type="transmembrane region" description="Helical" evidence="6">
    <location>
        <begin position="56"/>
        <end position="77"/>
    </location>
</feature>
<dbReference type="Pfam" id="PF03073">
    <property type="entry name" value="TspO_MBR"/>
    <property type="match status" value="1"/>
</dbReference>
<comment type="subcellular location">
    <subcellularLocation>
        <location evidence="1">Membrane</location>
        <topology evidence="1">Multi-pass membrane protein</topology>
    </subcellularLocation>
</comment>
<protein>
    <submittedName>
        <fullName evidence="7">TspO/MBR family protein</fullName>
    </submittedName>
</protein>
<evidence type="ECO:0000256" key="6">
    <source>
        <dbReference type="SAM" id="Phobius"/>
    </source>
</evidence>
<dbReference type="Proteomes" id="UP001597171">
    <property type="component" value="Unassembled WGS sequence"/>
</dbReference>
<keyword evidence="8" id="KW-1185">Reference proteome</keyword>
<keyword evidence="4 6" id="KW-1133">Transmembrane helix</keyword>
<feature type="transmembrane region" description="Helical" evidence="6">
    <location>
        <begin position="89"/>
        <end position="107"/>
    </location>
</feature>